<dbReference type="AlphaFoldDB" id="A0AAD7CI51"/>
<evidence type="ECO:0000256" key="1">
    <source>
        <dbReference type="SAM" id="MobiDB-lite"/>
    </source>
</evidence>
<gene>
    <name evidence="2" type="ORF">FB45DRAFT_997052</name>
</gene>
<sequence>MSGLEFTLPVGLHLEVNGDPREVSRRVERDWRGRERRVKDEWRGCEVNRARPRRARRGAGARWILGRRGGATEDGSPTRLRIDVAHTPLPPPPTLAPSLLPLLLSAAFHPTALAAITAAPTPELLKRPPLSQIPKCRPGSMASVEPDCMHPPTSNSSPTTHCCSTNYSRDSHGLPARQRKSTTQWASAASGKLRAAMGSGGKAPAGPGWNPGRRGRRRNECSTLIDLSGRFKRFRCATKLPARNRAAPRAFK</sequence>
<feature type="region of interest" description="Disordered" evidence="1">
    <location>
        <begin position="168"/>
        <end position="218"/>
    </location>
</feature>
<accession>A0AAD7CI51</accession>
<reference evidence="2" key="1">
    <citation type="submission" date="2023-03" db="EMBL/GenBank/DDBJ databases">
        <title>Massive genome expansion in bonnet fungi (Mycena s.s.) driven by repeated elements and novel gene families across ecological guilds.</title>
        <authorList>
            <consortium name="Lawrence Berkeley National Laboratory"/>
            <person name="Harder C.B."/>
            <person name="Miyauchi S."/>
            <person name="Viragh M."/>
            <person name="Kuo A."/>
            <person name="Thoen E."/>
            <person name="Andreopoulos B."/>
            <person name="Lu D."/>
            <person name="Skrede I."/>
            <person name="Drula E."/>
            <person name="Henrissat B."/>
            <person name="Morin E."/>
            <person name="Kohler A."/>
            <person name="Barry K."/>
            <person name="LaButti K."/>
            <person name="Morin E."/>
            <person name="Salamov A."/>
            <person name="Lipzen A."/>
            <person name="Mereny Z."/>
            <person name="Hegedus B."/>
            <person name="Baldrian P."/>
            <person name="Stursova M."/>
            <person name="Weitz H."/>
            <person name="Taylor A."/>
            <person name="Grigoriev I.V."/>
            <person name="Nagy L.G."/>
            <person name="Martin F."/>
            <person name="Kauserud H."/>
        </authorList>
    </citation>
    <scope>NUCLEOTIDE SEQUENCE</scope>
    <source>
        <strain evidence="2">9284</strain>
    </source>
</reference>
<keyword evidence="3" id="KW-1185">Reference proteome</keyword>
<proteinExistence type="predicted"/>
<comment type="caution">
    <text evidence="2">The sequence shown here is derived from an EMBL/GenBank/DDBJ whole genome shotgun (WGS) entry which is preliminary data.</text>
</comment>
<evidence type="ECO:0000313" key="3">
    <source>
        <dbReference type="Proteomes" id="UP001221142"/>
    </source>
</evidence>
<organism evidence="2 3">
    <name type="scientific">Roridomyces roridus</name>
    <dbReference type="NCBI Taxonomy" id="1738132"/>
    <lineage>
        <taxon>Eukaryota</taxon>
        <taxon>Fungi</taxon>
        <taxon>Dikarya</taxon>
        <taxon>Basidiomycota</taxon>
        <taxon>Agaricomycotina</taxon>
        <taxon>Agaricomycetes</taxon>
        <taxon>Agaricomycetidae</taxon>
        <taxon>Agaricales</taxon>
        <taxon>Marasmiineae</taxon>
        <taxon>Mycenaceae</taxon>
        <taxon>Roridomyces</taxon>
    </lineage>
</organism>
<dbReference type="EMBL" id="JARKIF010000001">
    <property type="protein sequence ID" value="KAJ7649775.1"/>
    <property type="molecule type" value="Genomic_DNA"/>
</dbReference>
<evidence type="ECO:0000313" key="2">
    <source>
        <dbReference type="EMBL" id="KAJ7649775.1"/>
    </source>
</evidence>
<dbReference type="Proteomes" id="UP001221142">
    <property type="component" value="Unassembled WGS sequence"/>
</dbReference>
<name>A0AAD7CI51_9AGAR</name>
<protein>
    <submittedName>
        <fullName evidence="2">Uncharacterized protein</fullName>
    </submittedName>
</protein>